<dbReference type="PROSITE" id="PS00719">
    <property type="entry name" value="GLYCOSYL_HYDROL_F2_1"/>
    <property type="match status" value="1"/>
</dbReference>
<comment type="catalytic activity">
    <reaction evidence="1 7">
        <text>Hydrolysis of terminal non-reducing beta-D-galactose residues in beta-D-galactosides.</text>
        <dbReference type="EC" id="3.2.1.23"/>
    </reaction>
</comment>
<keyword evidence="8" id="KW-0732">Signal</keyword>
<dbReference type="InterPro" id="IPR013783">
    <property type="entry name" value="Ig-like_fold"/>
</dbReference>
<evidence type="ECO:0000256" key="8">
    <source>
        <dbReference type="SAM" id="SignalP"/>
    </source>
</evidence>
<organism evidence="10 11">
    <name type="scientific">Termitidicoccus mucosus</name>
    <dbReference type="NCBI Taxonomy" id="1184151"/>
    <lineage>
        <taxon>Bacteria</taxon>
        <taxon>Pseudomonadati</taxon>
        <taxon>Verrucomicrobiota</taxon>
        <taxon>Opitutia</taxon>
        <taxon>Opitutales</taxon>
        <taxon>Opitutaceae</taxon>
        <taxon>Termitidicoccus</taxon>
    </lineage>
</organism>
<dbReference type="InterPro" id="IPR006103">
    <property type="entry name" value="Glyco_hydro_2_cat"/>
</dbReference>
<keyword evidence="11" id="KW-1185">Reference proteome</keyword>
<dbReference type="Pfam" id="PF02836">
    <property type="entry name" value="Glyco_hydro_2_C"/>
    <property type="match status" value="1"/>
</dbReference>
<evidence type="ECO:0000256" key="4">
    <source>
        <dbReference type="ARBA" id="ARBA00022801"/>
    </source>
</evidence>
<dbReference type="InterPro" id="IPR017853">
    <property type="entry name" value="GH"/>
</dbReference>
<evidence type="ECO:0000259" key="9">
    <source>
        <dbReference type="SMART" id="SM01038"/>
    </source>
</evidence>
<dbReference type="Gene3D" id="2.70.98.10">
    <property type="match status" value="1"/>
</dbReference>
<dbReference type="SUPFAM" id="SSF51445">
    <property type="entry name" value="(Trans)glycosidases"/>
    <property type="match status" value="1"/>
</dbReference>
<dbReference type="GO" id="GO:0009341">
    <property type="term" value="C:beta-galactosidase complex"/>
    <property type="evidence" value="ECO:0007669"/>
    <property type="project" value="InterPro"/>
</dbReference>
<evidence type="ECO:0000256" key="7">
    <source>
        <dbReference type="RuleBase" id="RU361154"/>
    </source>
</evidence>
<dbReference type="Pfam" id="PF02837">
    <property type="entry name" value="Glyco_hydro_2_N"/>
    <property type="match status" value="1"/>
</dbReference>
<comment type="similarity">
    <text evidence="2 7">Belongs to the glycosyl hydrolase 2 family.</text>
</comment>
<dbReference type="SUPFAM" id="SSF49303">
    <property type="entry name" value="beta-Galactosidase/glucuronidase domain"/>
    <property type="match status" value="2"/>
</dbReference>
<dbReference type="InterPro" id="IPR050347">
    <property type="entry name" value="Bact_Beta-galactosidase"/>
</dbReference>
<dbReference type="PANTHER" id="PTHR46323:SF2">
    <property type="entry name" value="BETA-GALACTOSIDASE"/>
    <property type="match status" value="1"/>
</dbReference>
<dbReference type="EMBL" id="LRRQ01000076">
    <property type="protein sequence ID" value="OAM89901.1"/>
    <property type="molecule type" value="Genomic_DNA"/>
</dbReference>
<feature type="domain" description="Beta galactosidase small chain/" evidence="9">
    <location>
        <begin position="787"/>
        <end position="1070"/>
    </location>
</feature>
<dbReference type="InterPro" id="IPR032312">
    <property type="entry name" value="LacZ_4"/>
</dbReference>
<dbReference type="GO" id="GO:0005990">
    <property type="term" value="P:lactose catabolic process"/>
    <property type="evidence" value="ECO:0007669"/>
    <property type="project" value="TreeGrafter"/>
</dbReference>
<proteinExistence type="inferred from homology"/>
<dbReference type="SUPFAM" id="SSF49785">
    <property type="entry name" value="Galactose-binding domain-like"/>
    <property type="match status" value="1"/>
</dbReference>
<dbReference type="InterPro" id="IPR014718">
    <property type="entry name" value="GH-type_carb-bd"/>
</dbReference>
<accession>A0A178IJN3</accession>
<sequence length="1092" mass="122455">MKINMTFGRRLRLPAMIGMGMAWLAAAAAPEWVDETRVSEGLEEPHATMMVFPDVASAKGLDRVLSPFFRSLNGEWRFFWAANPSARAEGFWNPDYDDSAWTTIPVPSNVEMEGYGVPVYTNIPYPWKAMTPPVVPDENNSVMSYRRTFTVPEAWAGREIFLCFDGVDSFFTVWLNGKRLGFSKDSRTPSTFRITEKLRAGENLLAVEVFRWNDGSYLEDQDMWRLSGIFRDVYLWSADELYVRDFEVRTTLDMAAEAAALDITAEVRNLAGNVMNNATIEMSVIDEAGREIARKVKIIPEVKPCDVTKVSISEQIKSPKLWSAEEPNLYTLFLSLKDSSGKLLGTIPCRVGFRSVETRDGKFLVNGKPVIIRGVNRHEHDPDLGHVMTRKRMIQDIVLMKRNNINAVRTSHYPNVPEWYSLCDEYGLYVMDEANIESHGMGHGAASLAKVPSWGAAHLERLRRMVERDKNHACVVTWSLGNEAGMGINFEKSRVWLKERDPSRPVQYEGDQSGSVSDIICPMYPEVETVINYARLPREKPFIMCEYAHAMGNSTGDLWAYWRPIYEGAPYLQGGFIWDWVDQGIRAPVPASRGIVEMENPRAIPLNPELGTFFGYGGTFGVMGRFPSDGNFAANGLVSPDRESHPALAEAKKVFQPVQMAAIDLAQASPELEFTNWMDFRSTADWLTADWRLTGDGKIMQEGRLDTLSLAPRETKRVAIPMRGFAPVPGVEYFLEISFKLRKPTPWAEAGYEMAWSQFLLPISLPAAVIRTPSQNISVTEGEDHFIVTAGNLTACLGRNSGLLESLKVGTTELLEKPLGPHFWRAPTDNDRGSGMAGSDKKELARNNALVWRRAHEGFEAKSVALKRLEAGGAAVLVEGWLPAVKSVQRLVWTFAASGDIRVDSEFLPGSPELVELPRFGMQTILQVGFDQLAWFGKGPHETYWDRQDARVGLYGGTVAEQFFPYLKPQETGNKEGVRWIALTNKRGEGLLVIGMPLLSATALHPTTEDLTWAGAKDNFYPYQLPKRETITLNIDLKQRGLGGDNSWGRLPHAEYRISPKPLKYSFRLRVLSGGEDVRALARQAVNWPDPR</sequence>
<evidence type="ECO:0000313" key="11">
    <source>
        <dbReference type="Proteomes" id="UP000078486"/>
    </source>
</evidence>
<keyword evidence="4 7" id="KW-0378">Hydrolase</keyword>
<dbReference type="InterPro" id="IPR006101">
    <property type="entry name" value="Glyco_hydro_2"/>
</dbReference>
<keyword evidence="5 7" id="KW-0326">Glycosidase</keyword>
<dbReference type="PANTHER" id="PTHR46323">
    <property type="entry name" value="BETA-GALACTOSIDASE"/>
    <property type="match status" value="1"/>
</dbReference>
<evidence type="ECO:0000256" key="6">
    <source>
        <dbReference type="ARBA" id="ARBA00032230"/>
    </source>
</evidence>
<evidence type="ECO:0000256" key="3">
    <source>
        <dbReference type="ARBA" id="ARBA00012756"/>
    </source>
</evidence>
<dbReference type="InterPro" id="IPR004199">
    <property type="entry name" value="B-gal_small/dom_5"/>
</dbReference>
<dbReference type="Pfam" id="PF16353">
    <property type="entry name" value="LacZ_4"/>
    <property type="match status" value="1"/>
</dbReference>
<dbReference type="Gene3D" id="2.60.40.10">
    <property type="entry name" value="Immunoglobulins"/>
    <property type="match status" value="2"/>
</dbReference>
<feature type="chain" id="PRO_5008089010" description="Beta-galactosidase" evidence="8">
    <location>
        <begin position="29"/>
        <end position="1092"/>
    </location>
</feature>
<evidence type="ECO:0000256" key="1">
    <source>
        <dbReference type="ARBA" id="ARBA00001412"/>
    </source>
</evidence>
<evidence type="ECO:0000256" key="2">
    <source>
        <dbReference type="ARBA" id="ARBA00007401"/>
    </source>
</evidence>
<dbReference type="GO" id="GO:0004565">
    <property type="term" value="F:beta-galactosidase activity"/>
    <property type="evidence" value="ECO:0007669"/>
    <property type="project" value="UniProtKB-EC"/>
</dbReference>
<dbReference type="InterPro" id="IPR011013">
    <property type="entry name" value="Gal_mutarotase_sf_dom"/>
</dbReference>
<feature type="signal peptide" evidence="8">
    <location>
        <begin position="1"/>
        <end position="28"/>
    </location>
</feature>
<dbReference type="SUPFAM" id="SSF74650">
    <property type="entry name" value="Galactose mutarotase-like"/>
    <property type="match status" value="1"/>
</dbReference>
<evidence type="ECO:0000256" key="5">
    <source>
        <dbReference type="ARBA" id="ARBA00023295"/>
    </source>
</evidence>
<evidence type="ECO:0000313" key="10">
    <source>
        <dbReference type="EMBL" id="OAM89901.1"/>
    </source>
</evidence>
<dbReference type="Gene3D" id="3.20.20.80">
    <property type="entry name" value="Glycosidases"/>
    <property type="match status" value="1"/>
</dbReference>
<dbReference type="EC" id="3.2.1.23" evidence="3 7"/>
<dbReference type="InterPro" id="IPR023230">
    <property type="entry name" value="Glyco_hydro_2_CS"/>
</dbReference>
<dbReference type="GO" id="GO:0030246">
    <property type="term" value="F:carbohydrate binding"/>
    <property type="evidence" value="ECO:0007669"/>
    <property type="project" value="InterPro"/>
</dbReference>
<dbReference type="InterPro" id="IPR036156">
    <property type="entry name" value="Beta-gal/glucu_dom_sf"/>
</dbReference>
<dbReference type="PRINTS" id="PR00132">
    <property type="entry name" value="GLHYDRLASE2"/>
</dbReference>
<comment type="caution">
    <text evidence="10">The sequence shown here is derived from an EMBL/GenBank/DDBJ whole genome shotgun (WGS) entry which is preliminary data.</text>
</comment>
<dbReference type="InterPro" id="IPR006102">
    <property type="entry name" value="Ig-like_GH2"/>
</dbReference>
<dbReference type="STRING" id="1184151.AW736_11335"/>
<dbReference type="Gene3D" id="2.60.120.260">
    <property type="entry name" value="Galactose-binding domain-like"/>
    <property type="match status" value="1"/>
</dbReference>
<reference evidence="10 11" key="1">
    <citation type="submission" date="2016-01" db="EMBL/GenBank/DDBJ databases">
        <title>High potential of lignocellulose degradation of a new Verrucomicrobia species.</title>
        <authorList>
            <person name="Wang Y."/>
            <person name="Shi Y."/>
            <person name="Qiu Z."/>
            <person name="Liu S."/>
            <person name="Yang H."/>
        </authorList>
    </citation>
    <scope>NUCLEOTIDE SEQUENCE [LARGE SCALE GENOMIC DNA]</scope>
    <source>
        <strain evidence="10 11">TSB47</strain>
    </source>
</reference>
<dbReference type="InterPro" id="IPR008979">
    <property type="entry name" value="Galactose-bd-like_sf"/>
</dbReference>
<dbReference type="Pfam" id="PF02929">
    <property type="entry name" value="Bgal_small_N"/>
    <property type="match status" value="1"/>
</dbReference>
<dbReference type="AlphaFoldDB" id="A0A178IJN3"/>
<dbReference type="InterPro" id="IPR006104">
    <property type="entry name" value="Glyco_hydro_2_N"/>
</dbReference>
<name>A0A178IJN3_9BACT</name>
<dbReference type="Proteomes" id="UP000078486">
    <property type="component" value="Unassembled WGS sequence"/>
</dbReference>
<protein>
    <recommendedName>
        <fullName evidence="3 7">Beta-galactosidase</fullName>
        <ecNumber evidence="3 7">3.2.1.23</ecNumber>
    </recommendedName>
    <alternativeName>
        <fullName evidence="6 7">Lactase</fullName>
    </alternativeName>
</protein>
<dbReference type="Pfam" id="PF00703">
    <property type="entry name" value="Glyco_hydro_2"/>
    <property type="match status" value="1"/>
</dbReference>
<dbReference type="SMART" id="SM01038">
    <property type="entry name" value="Bgal_small_N"/>
    <property type="match status" value="1"/>
</dbReference>
<gene>
    <name evidence="10" type="ORF">AW736_11335</name>
</gene>